<evidence type="ECO:0000313" key="7">
    <source>
        <dbReference type="EMBL" id="MDF5690053.1"/>
    </source>
</evidence>
<evidence type="ECO:0000313" key="9">
    <source>
        <dbReference type="Proteomes" id="UP001321344"/>
    </source>
</evidence>
<comment type="function">
    <text evidence="1 6">Required for the transposition of the insertion element.</text>
</comment>
<gene>
    <name evidence="7" type="ORF">PQG43_04195</name>
    <name evidence="8" type="ORF">PQG43_12305</name>
</gene>
<dbReference type="EMBL" id="JARJOW010000010">
    <property type="protein sequence ID" value="MDF5691645.1"/>
    <property type="molecule type" value="Genomic_DNA"/>
</dbReference>
<dbReference type="Pfam" id="PF00872">
    <property type="entry name" value="Transposase_mut"/>
    <property type="match status" value="1"/>
</dbReference>
<organism evidence="7 9">
    <name type="scientific">Aquirufa aurantiipilula</name>
    <dbReference type="NCBI Taxonomy" id="2696561"/>
    <lineage>
        <taxon>Bacteria</taxon>
        <taxon>Pseudomonadati</taxon>
        <taxon>Bacteroidota</taxon>
        <taxon>Cytophagia</taxon>
        <taxon>Cytophagales</taxon>
        <taxon>Flectobacillaceae</taxon>
        <taxon>Aquirufa</taxon>
    </lineage>
</organism>
<keyword evidence="3 6" id="KW-0815">Transposition</keyword>
<proteinExistence type="inferred from homology"/>
<reference evidence="7 9" key="1">
    <citation type="submission" date="2023-03" db="EMBL/GenBank/DDBJ databases">
        <title>Genome sequencing of Aquirufa.</title>
        <authorList>
            <person name="Pitt A."/>
            <person name="Hahn M.W."/>
        </authorList>
    </citation>
    <scope>NUCLEOTIDE SEQUENCE [LARGE SCALE GENOMIC DNA]</scope>
    <source>
        <strain evidence="7 9">WAEICH-18A</strain>
    </source>
</reference>
<dbReference type="PANTHER" id="PTHR33217:SF8">
    <property type="entry name" value="MUTATOR FAMILY TRANSPOSASE"/>
    <property type="match status" value="1"/>
</dbReference>
<dbReference type="PANTHER" id="PTHR33217">
    <property type="entry name" value="TRANSPOSASE FOR INSERTION SEQUENCE ELEMENT IS1081"/>
    <property type="match status" value="1"/>
</dbReference>
<evidence type="ECO:0000256" key="6">
    <source>
        <dbReference type="RuleBase" id="RU365089"/>
    </source>
</evidence>
<evidence type="ECO:0000256" key="2">
    <source>
        <dbReference type="ARBA" id="ARBA00010961"/>
    </source>
</evidence>
<dbReference type="Proteomes" id="UP001321344">
    <property type="component" value="Unassembled WGS sequence"/>
</dbReference>
<keyword evidence="4 6" id="KW-0238">DNA-binding</keyword>
<sequence length="408" mass="47131">MEKEKFDFEAFVKQAAEQLKQKKPFTGKDGVFTPLIKKILEAALEGELDSHLEQTRKPEKNRRNGRISKNVQSSLGGFEIFSPRDRNATFEPLTVEKRQTSISSDIDKQIISLFGMGNSYSDIQKHLSDMYGVDISDGTLTAITNRIIPEIKEWQNRPLENVYPVIWLDAMYFKVRENGIVKTKTIYSILAVSLEGQKEVIGIYFGDSESSAFWRQILNELQSRGVHDICVACIDNLKGFGDAIEDMFPNTDVQLCIVHQMRNSLKYMSWKDQRALTADLKKIYQANSLDLGLHYLNQAEEKWGAKYPVIFRSWRNNWDRLSNFYKYPATLKKIIYTTNPIESFHRMVRKVTKTKGAFSNEDAIIKQIYLATINANTKWSGKMFGWNTVRNELNIYFADRLLNNDTVH</sequence>
<accession>A0ABT6BHX0</accession>
<keyword evidence="9" id="KW-1185">Reference proteome</keyword>
<dbReference type="NCBIfam" id="NF033543">
    <property type="entry name" value="transpos_IS256"/>
    <property type="match status" value="1"/>
</dbReference>
<evidence type="ECO:0000256" key="4">
    <source>
        <dbReference type="ARBA" id="ARBA00023125"/>
    </source>
</evidence>
<dbReference type="InterPro" id="IPR001207">
    <property type="entry name" value="Transposase_mutator"/>
</dbReference>
<comment type="caution">
    <text evidence="7">The sequence shown here is derived from an EMBL/GenBank/DDBJ whole genome shotgun (WGS) entry which is preliminary data.</text>
</comment>
<evidence type="ECO:0000256" key="1">
    <source>
        <dbReference type="ARBA" id="ARBA00002190"/>
    </source>
</evidence>
<evidence type="ECO:0000256" key="3">
    <source>
        <dbReference type="ARBA" id="ARBA00022578"/>
    </source>
</evidence>
<comment type="similarity">
    <text evidence="2 6">Belongs to the transposase mutator family.</text>
</comment>
<evidence type="ECO:0000256" key="5">
    <source>
        <dbReference type="ARBA" id="ARBA00023172"/>
    </source>
</evidence>
<protein>
    <recommendedName>
        <fullName evidence="6">Mutator family transposase</fullName>
    </recommendedName>
</protein>
<dbReference type="RefSeq" id="WP_276343797.1">
    <property type="nucleotide sequence ID" value="NZ_JARJOW010000002.1"/>
</dbReference>
<keyword evidence="5 6" id="KW-0233">DNA recombination</keyword>
<keyword evidence="6" id="KW-0814">Transposable element</keyword>
<evidence type="ECO:0000313" key="8">
    <source>
        <dbReference type="EMBL" id="MDF5691645.1"/>
    </source>
</evidence>
<name>A0ABT6BHX0_9BACT</name>
<dbReference type="EMBL" id="JARJOW010000002">
    <property type="protein sequence ID" value="MDF5690053.1"/>
    <property type="molecule type" value="Genomic_DNA"/>
</dbReference>